<accession>G2P6X8</accession>
<dbReference type="PANTHER" id="PTHR31642:SF310">
    <property type="entry name" value="FATTY ALCOHOL:CAFFEOYL-COA ACYLTRANSFERASE"/>
    <property type="match status" value="1"/>
</dbReference>
<dbReference type="Gene3D" id="3.30.559.10">
    <property type="entry name" value="Chloramphenicol acetyltransferase-like domain"/>
    <property type="match status" value="2"/>
</dbReference>
<dbReference type="eggNOG" id="COG1020">
    <property type="taxonomic scope" value="Bacteria"/>
</dbReference>
<name>G2P6X8_STRV4</name>
<evidence type="ECO:0000313" key="3">
    <source>
        <dbReference type="EMBL" id="AEM86791.1"/>
    </source>
</evidence>
<dbReference type="InterPro" id="IPR050317">
    <property type="entry name" value="Plant_Fungal_Acyltransferase"/>
</dbReference>
<dbReference type="AlphaFoldDB" id="G2P6X8"/>
<dbReference type="Proteomes" id="UP000008703">
    <property type="component" value="Chromosome"/>
</dbReference>
<organism evidence="3 4">
    <name type="scientific">Streptomyces violaceusniger (strain Tu 4113)</name>
    <dbReference type="NCBI Taxonomy" id="653045"/>
    <lineage>
        <taxon>Bacteria</taxon>
        <taxon>Bacillati</taxon>
        <taxon>Actinomycetota</taxon>
        <taxon>Actinomycetes</taxon>
        <taxon>Kitasatosporales</taxon>
        <taxon>Streptomycetaceae</taxon>
        <taxon>Streptomyces</taxon>
        <taxon>Streptomyces violaceusniger group</taxon>
    </lineage>
</organism>
<feature type="region of interest" description="Disordered" evidence="2">
    <location>
        <begin position="394"/>
        <end position="485"/>
    </location>
</feature>
<dbReference type="HOGENOM" id="CLU_562477_0_0_11"/>
<dbReference type="EMBL" id="CP002994">
    <property type="protein sequence ID" value="AEM86791.1"/>
    <property type="molecule type" value="Genomic_DNA"/>
</dbReference>
<evidence type="ECO:0000256" key="2">
    <source>
        <dbReference type="SAM" id="MobiDB-lite"/>
    </source>
</evidence>
<dbReference type="KEGG" id="svl:Strvi_7439"/>
<reference evidence="3" key="1">
    <citation type="submission" date="2011-08" db="EMBL/GenBank/DDBJ databases">
        <title>Complete sequence of chromosome of Streptomyces violaceusniger Tu 4113.</title>
        <authorList>
            <consortium name="US DOE Joint Genome Institute"/>
            <person name="Lucas S."/>
            <person name="Han J."/>
            <person name="Lapidus A."/>
            <person name="Cheng J.-F."/>
            <person name="Goodwin L."/>
            <person name="Pitluck S."/>
            <person name="Peters L."/>
            <person name="Ivanova N."/>
            <person name="Daligault H."/>
            <person name="Detter J.C."/>
            <person name="Han C."/>
            <person name="Tapia R."/>
            <person name="Land M."/>
            <person name="Hauser L."/>
            <person name="Kyrpides N."/>
            <person name="Ivanova N."/>
            <person name="Pagani I."/>
            <person name="Hagen A."/>
            <person name="Katz L."/>
            <person name="Fiedler H.-P."/>
            <person name="Keasling J."/>
            <person name="Fortman J."/>
            <person name="Woyke T."/>
        </authorList>
    </citation>
    <scope>NUCLEOTIDE SEQUENCE [LARGE SCALE GENOMIC DNA]</scope>
    <source>
        <strain evidence="3">Tu 4113</strain>
    </source>
</reference>
<feature type="compositionally biased region" description="Basic and acidic residues" evidence="2">
    <location>
        <begin position="451"/>
        <end position="467"/>
    </location>
</feature>
<keyword evidence="4" id="KW-1185">Reference proteome</keyword>
<evidence type="ECO:0000313" key="4">
    <source>
        <dbReference type="Proteomes" id="UP000008703"/>
    </source>
</evidence>
<dbReference type="InterPro" id="IPR023213">
    <property type="entry name" value="CAT-like_dom_sf"/>
</dbReference>
<dbReference type="GO" id="GO:0016747">
    <property type="term" value="F:acyltransferase activity, transferring groups other than amino-acyl groups"/>
    <property type="evidence" value="ECO:0007669"/>
    <property type="project" value="TreeGrafter"/>
</dbReference>
<dbReference type="PANTHER" id="PTHR31642">
    <property type="entry name" value="TRICHOTHECENE 3-O-ACETYLTRANSFERASE"/>
    <property type="match status" value="1"/>
</dbReference>
<keyword evidence="1 3" id="KW-0808">Transferase</keyword>
<sequence length="485" mass="53203">MKKDPDGRLSVLCDDSGVRFIETYVSQPMPDHGPHHTAKKGINRYLSQINPLQVVDGDTPLFTVKLTHMKGGGSVLGVTMNHAVADGSAYMRFMESWSKEHRGLGYPTPGHDRGIIDALAAPVADDARPDNDHFTVTKRGRKSAYVARILLSAVAKVTTMVTTRFTAAELAAMKDAAMADLAGTERWVSTNDALTAHLWKVLGALRDRPDASEEKLGLLADFRAFGGGAVPDGYWGNTVTNTRPGMTAAELRSRPVGEVATAVRAGYAENTEEKIRQETAFLRAEYEAGRLKRVLPTMTLDKSENTIVINKLVETPLLRPRLRSGHALLVRRPGASHSLDRTHSADSGGRARWPRCAYGSAPHIGPDPSGTVLDRPVPLLRGFRRGIRADCRIAQSRRVTKPKAEETESRGKRKTLGRGGRTPPRPGWAPPCPACPPALSGSHRSRSGPRAPERSVHVVSWRVRECQRQTSARPWQRAAHPRRRR</sequence>
<feature type="compositionally biased region" description="Pro residues" evidence="2">
    <location>
        <begin position="423"/>
        <end position="436"/>
    </location>
</feature>
<evidence type="ECO:0000256" key="1">
    <source>
        <dbReference type="ARBA" id="ARBA00022679"/>
    </source>
</evidence>
<protein>
    <submittedName>
        <fullName evidence="3">Transferase</fullName>
    </submittedName>
</protein>
<gene>
    <name evidence="3" type="ORF">Strvi_7439</name>
</gene>
<proteinExistence type="predicted"/>
<dbReference type="Pfam" id="PF02458">
    <property type="entry name" value="Transferase"/>
    <property type="match status" value="1"/>
</dbReference>